<keyword evidence="3" id="KW-1185">Reference proteome</keyword>
<sequence length="701" mass="78103">MTYRSAYLAKYRGSASQRAHFAIFFPNAADDGKDLSREFRSSSCKGTIIHVVGEPVMNGYTLEFKRNYECSTSRDLQEMVPLGYVDPALLYTPPNTKFVKENTARAGLEREAAMVPPPRGGQNIRAPIDGVNSKRCQEWTMEYLHRLAEQGFISTEAVDIAQSQRDPPDHGIFGRRGADRRREQSGQQVAGRAPASQNEASNIEWVWDEDYQRYRYWDVAKGKKPGRGVALSADIGSAGRASTAETAKRQQENGNEMMRPLQHLRNVGSLVESPPHRSQGHHNCNFHSAAVSIAAGHDAQSMIETCGDRGQKSTDRTSAIRNEDVVIEGVRSNSPAFPYPKRKRKFLHANLNEYGIESSQTAHTAEALPPPVRNTKRRKVHWGSPVKAVLGYWRDSPVPEPDRRHAVIGFIDVLDRLRTRIQPRTTAGEPIKTYPLPPEPSANWVKFEGIVFADHLVGLDSFQIKEYVRIATQESMANEMSDEDLVRVAMARAKENHAYDNPAKAPSIACGLELPGRRDSRAEPKRRTTSNGFATINTNLAELPNGRNLCHCLTEKCRHSIRRAAQAHSNIPAIQLIEAKANDELTKAEAAQTRAEKYANRREQLAEGAAATTAGAVPSTSRPVALFYEPDDLQRMGDRQTCQQTLPTKPGARDAKFYDGVKYERKSTGPFIGKLVSRGAIIEIDGEDYVEYRVLTKPSLF</sequence>
<comment type="caution">
    <text evidence="2">The sequence shown here is derived from an EMBL/GenBank/DDBJ whole genome shotgun (WGS) entry which is preliminary data.</text>
</comment>
<feature type="region of interest" description="Disordered" evidence="1">
    <location>
        <begin position="160"/>
        <end position="199"/>
    </location>
</feature>
<dbReference type="InterPro" id="IPR046670">
    <property type="entry name" value="DUF6540"/>
</dbReference>
<name>A0AB34FD61_9HYPO</name>
<accession>A0AB34FD61</accession>
<protein>
    <submittedName>
        <fullName evidence="2">C2H2-type domain-containing protein</fullName>
    </submittedName>
</protein>
<organism evidence="2 3">
    <name type="scientific">Purpureocillium lavendulum</name>
    <dbReference type="NCBI Taxonomy" id="1247861"/>
    <lineage>
        <taxon>Eukaryota</taxon>
        <taxon>Fungi</taxon>
        <taxon>Dikarya</taxon>
        <taxon>Ascomycota</taxon>
        <taxon>Pezizomycotina</taxon>
        <taxon>Sordariomycetes</taxon>
        <taxon>Hypocreomycetidae</taxon>
        <taxon>Hypocreales</taxon>
        <taxon>Ophiocordycipitaceae</taxon>
        <taxon>Purpureocillium</taxon>
    </lineage>
</organism>
<dbReference type="AlphaFoldDB" id="A0AB34FD61"/>
<reference evidence="2" key="1">
    <citation type="submission" date="2023-01" db="EMBL/GenBank/DDBJ databases">
        <title>The growth and conidiation of Purpureocillium lavendulum are regulated by nitrogen source and histone H3K14 acetylation.</title>
        <authorList>
            <person name="Tang P."/>
            <person name="Han J."/>
            <person name="Zhang C."/>
            <person name="Tang P."/>
            <person name="Qi F."/>
            <person name="Zhang K."/>
            <person name="Liang L."/>
        </authorList>
    </citation>
    <scope>NUCLEOTIDE SEQUENCE</scope>
    <source>
        <strain evidence="2">YMF1.00683</strain>
    </source>
</reference>
<dbReference type="Pfam" id="PF20174">
    <property type="entry name" value="DUF6540"/>
    <property type="match status" value="1"/>
</dbReference>
<dbReference type="Proteomes" id="UP001163105">
    <property type="component" value="Unassembled WGS sequence"/>
</dbReference>
<dbReference type="EMBL" id="JAQHRD010000021">
    <property type="protein sequence ID" value="KAJ6436487.1"/>
    <property type="molecule type" value="Genomic_DNA"/>
</dbReference>
<evidence type="ECO:0000313" key="2">
    <source>
        <dbReference type="EMBL" id="KAJ6436487.1"/>
    </source>
</evidence>
<evidence type="ECO:0000256" key="1">
    <source>
        <dbReference type="SAM" id="MobiDB-lite"/>
    </source>
</evidence>
<proteinExistence type="predicted"/>
<evidence type="ECO:0000313" key="3">
    <source>
        <dbReference type="Proteomes" id="UP001163105"/>
    </source>
</evidence>
<gene>
    <name evidence="2" type="ORF">O9K51_10969</name>
</gene>